<dbReference type="PRINTS" id="PR00455">
    <property type="entry name" value="HTHTETR"/>
</dbReference>
<dbReference type="Pfam" id="PF00440">
    <property type="entry name" value="TetR_N"/>
    <property type="match status" value="1"/>
</dbReference>
<dbReference type="Pfam" id="PF16925">
    <property type="entry name" value="TetR_C_13"/>
    <property type="match status" value="1"/>
</dbReference>
<accession>A0A2T4IYN0</accession>
<keyword evidence="7" id="KW-1185">Reference proteome</keyword>
<dbReference type="InterPro" id="IPR009057">
    <property type="entry name" value="Homeodomain-like_sf"/>
</dbReference>
<name>A0A2T4IYN0_9HYPH</name>
<keyword evidence="2 4" id="KW-0238">DNA-binding</keyword>
<evidence type="ECO:0000313" key="7">
    <source>
        <dbReference type="Proteomes" id="UP000240259"/>
    </source>
</evidence>
<dbReference type="SUPFAM" id="SSF46689">
    <property type="entry name" value="Homeodomain-like"/>
    <property type="match status" value="1"/>
</dbReference>
<evidence type="ECO:0000256" key="1">
    <source>
        <dbReference type="ARBA" id="ARBA00023015"/>
    </source>
</evidence>
<dbReference type="Proteomes" id="UP000240259">
    <property type="component" value="Unassembled WGS sequence"/>
</dbReference>
<feature type="DNA-binding region" description="H-T-H motif" evidence="4">
    <location>
        <begin position="29"/>
        <end position="48"/>
    </location>
</feature>
<sequence length="193" mass="20990">MNTALGDTAGKLVGGAAQLIMRVGYNGFSYADLSERFGIRKASIHHHFPSKVDLVVAVVEQARAGIRAQIAALEEGSPVAIDQLRFYTGYWERCIKDQSAPFCLAAVLAAELPGLPEEVAVSVRGHFADLGKWLERLLELGAKQGSVRLEASPDVEAQAFMAAVYGAMLAARAFDDPERFNVIVETLFRRIRA</sequence>
<comment type="caution">
    <text evidence="6">The sequence shown here is derived from an EMBL/GenBank/DDBJ whole genome shotgun (WGS) entry which is preliminary data.</text>
</comment>
<organism evidence="6 7">
    <name type="scientific">Mesorhizobium helmanticense</name>
    <dbReference type="NCBI Taxonomy" id="1776423"/>
    <lineage>
        <taxon>Bacteria</taxon>
        <taxon>Pseudomonadati</taxon>
        <taxon>Pseudomonadota</taxon>
        <taxon>Alphaproteobacteria</taxon>
        <taxon>Hyphomicrobiales</taxon>
        <taxon>Phyllobacteriaceae</taxon>
        <taxon>Mesorhizobium</taxon>
    </lineage>
</organism>
<dbReference type="PANTHER" id="PTHR47506:SF6">
    <property type="entry name" value="HTH-TYPE TRANSCRIPTIONAL REPRESSOR NEMR"/>
    <property type="match status" value="1"/>
</dbReference>
<dbReference type="AlphaFoldDB" id="A0A2T4IYN0"/>
<keyword evidence="3" id="KW-0804">Transcription</keyword>
<dbReference type="OrthoDB" id="9809772at2"/>
<reference evidence="6 7" key="1">
    <citation type="submission" date="2018-03" db="EMBL/GenBank/DDBJ databases">
        <title>Genome sequence of the symbiotic type strain Mesorhizobium helmanticense CSLC115NT isolated from Lotus corniculatus nodules.</title>
        <authorList>
            <person name="Sannazzaro A.I."/>
            <person name="Torres Tejerizo G.A."/>
            <person name="Dip D."/>
            <person name="Caballero M."/>
            <person name="Pistorio M."/>
            <person name="Estrella M.J."/>
        </authorList>
    </citation>
    <scope>NUCLEOTIDE SEQUENCE [LARGE SCALE GENOMIC DNA]</scope>
    <source>
        <strain evidence="6 7">CSLC115N</strain>
    </source>
</reference>
<dbReference type="GO" id="GO:0003677">
    <property type="term" value="F:DNA binding"/>
    <property type="evidence" value="ECO:0007669"/>
    <property type="project" value="UniProtKB-UniRule"/>
</dbReference>
<keyword evidence="1" id="KW-0805">Transcription regulation</keyword>
<dbReference type="RefSeq" id="WP_107648881.1">
    <property type="nucleotide sequence ID" value="NZ_PZJX01000021.1"/>
</dbReference>
<evidence type="ECO:0000313" key="6">
    <source>
        <dbReference type="EMBL" id="PTE10745.1"/>
    </source>
</evidence>
<dbReference type="PANTHER" id="PTHR47506">
    <property type="entry name" value="TRANSCRIPTIONAL REGULATORY PROTEIN"/>
    <property type="match status" value="1"/>
</dbReference>
<feature type="domain" description="HTH tetR-type" evidence="5">
    <location>
        <begin position="6"/>
        <end position="66"/>
    </location>
</feature>
<evidence type="ECO:0000256" key="2">
    <source>
        <dbReference type="ARBA" id="ARBA00023125"/>
    </source>
</evidence>
<dbReference type="InterPro" id="IPR011075">
    <property type="entry name" value="TetR_C"/>
</dbReference>
<dbReference type="SUPFAM" id="SSF48498">
    <property type="entry name" value="Tetracyclin repressor-like, C-terminal domain"/>
    <property type="match status" value="1"/>
</dbReference>
<evidence type="ECO:0000259" key="5">
    <source>
        <dbReference type="PROSITE" id="PS50977"/>
    </source>
</evidence>
<dbReference type="Gene3D" id="1.10.357.10">
    <property type="entry name" value="Tetracycline Repressor, domain 2"/>
    <property type="match status" value="1"/>
</dbReference>
<evidence type="ECO:0000256" key="4">
    <source>
        <dbReference type="PROSITE-ProRule" id="PRU00335"/>
    </source>
</evidence>
<gene>
    <name evidence="6" type="ORF">C9427_09440</name>
</gene>
<dbReference type="EMBL" id="PZJX01000021">
    <property type="protein sequence ID" value="PTE10745.1"/>
    <property type="molecule type" value="Genomic_DNA"/>
</dbReference>
<proteinExistence type="predicted"/>
<dbReference type="PROSITE" id="PS50977">
    <property type="entry name" value="HTH_TETR_2"/>
    <property type="match status" value="1"/>
</dbReference>
<dbReference type="InterPro" id="IPR001647">
    <property type="entry name" value="HTH_TetR"/>
</dbReference>
<evidence type="ECO:0000256" key="3">
    <source>
        <dbReference type="ARBA" id="ARBA00023163"/>
    </source>
</evidence>
<dbReference type="InterPro" id="IPR036271">
    <property type="entry name" value="Tet_transcr_reg_TetR-rel_C_sf"/>
</dbReference>
<protein>
    <submittedName>
        <fullName evidence="6">TetR family transcriptional regulator</fullName>
    </submittedName>
</protein>